<protein>
    <submittedName>
        <fullName evidence="2">UbiE/COQ5 methyltransferase, putative</fullName>
    </submittedName>
</protein>
<keyword evidence="2" id="KW-0489">Methyltransferase</keyword>
<dbReference type="InterPro" id="IPR025714">
    <property type="entry name" value="Methyltranfer_dom"/>
</dbReference>
<dbReference type="RefSeq" id="XP_002485524.1">
    <property type="nucleotide sequence ID" value="XM_002485479.1"/>
</dbReference>
<dbReference type="CDD" id="cd02440">
    <property type="entry name" value="AdoMet_MTases"/>
    <property type="match status" value="1"/>
</dbReference>
<dbReference type="InterPro" id="IPR029063">
    <property type="entry name" value="SAM-dependent_MTases_sf"/>
</dbReference>
<accession>B8MIQ9</accession>
<reference evidence="3" key="1">
    <citation type="journal article" date="2015" name="Genome Announc.">
        <title>Genome sequence of the AIDS-associated pathogen Penicillium marneffei (ATCC18224) and its near taxonomic relative Talaromyces stipitatus (ATCC10500).</title>
        <authorList>
            <person name="Nierman W.C."/>
            <person name="Fedorova-Abrams N.D."/>
            <person name="Andrianopoulos A."/>
        </authorList>
    </citation>
    <scope>NUCLEOTIDE SEQUENCE [LARGE SCALE GENOMIC DNA]</scope>
    <source>
        <strain evidence="3">ATCC 10500 / CBS 375.48 / QM 6759 / NRRL 1006</strain>
    </source>
</reference>
<dbReference type="EMBL" id="EQ962657">
    <property type="protein sequence ID" value="EED15571.1"/>
    <property type="molecule type" value="Genomic_DNA"/>
</dbReference>
<dbReference type="PANTHER" id="PTHR44068">
    <property type="entry name" value="ZGC:194242"/>
    <property type="match status" value="1"/>
</dbReference>
<dbReference type="VEuPathDB" id="FungiDB:TSTA_050090"/>
<proteinExistence type="predicted"/>
<dbReference type="STRING" id="441959.B8MIQ9"/>
<dbReference type="eggNOG" id="KOG1269">
    <property type="taxonomic scope" value="Eukaryota"/>
</dbReference>
<dbReference type="HOGENOM" id="CLU_057148_1_0_1"/>
<dbReference type="OrthoDB" id="10017101at2759"/>
<dbReference type="Proteomes" id="UP000001745">
    <property type="component" value="Unassembled WGS sequence"/>
</dbReference>
<dbReference type="PhylomeDB" id="B8MIQ9"/>
<dbReference type="SUPFAM" id="SSF53335">
    <property type="entry name" value="S-adenosyl-L-methionine-dependent methyltransferases"/>
    <property type="match status" value="1"/>
</dbReference>
<dbReference type="GO" id="GO:0032259">
    <property type="term" value="P:methylation"/>
    <property type="evidence" value="ECO:0007669"/>
    <property type="project" value="UniProtKB-KW"/>
</dbReference>
<keyword evidence="3" id="KW-1185">Reference proteome</keyword>
<dbReference type="Pfam" id="PF13847">
    <property type="entry name" value="Methyltransf_31"/>
    <property type="match status" value="1"/>
</dbReference>
<dbReference type="Gene3D" id="3.40.50.150">
    <property type="entry name" value="Vaccinia Virus protein VP39"/>
    <property type="match status" value="1"/>
</dbReference>
<dbReference type="InParanoid" id="B8MIQ9"/>
<evidence type="ECO:0000313" key="3">
    <source>
        <dbReference type="Proteomes" id="UP000001745"/>
    </source>
</evidence>
<dbReference type="InterPro" id="IPR050447">
    <property type="entry name" value="Erg6_SMT_methyltransf"/>
</dbReference>
<feature type="domain" description="Methyltransferase" evidence="1">
    <location>
        <begin position="34"/>
        <end position="148"/>
    </location>
</feature>
<organism evidence="2 3">
    <name type="scientific">Talaromyces stipitatus (strain ATCC 10500 / CBS 375.48 / QM 6759 / NRRL 1006)</name>
    <name type="common">Penicillium stipitatum</name>
    <dbReference type="NCBI Taxonomy" id="441959"/>
    <lineage>
        <taxon>Eukaryota</taxon>
        <taxon>Fungi</taxon>
        <taxon>Dikarya</taxon>
        <taxon>Ascomycota</taxon>
        <taxon>Pezizomycotina</taxon>
        <taxon>Eurotiomycetes</taxon>
        <taxon>Eurotiomycetidae</taxon>
        <taxon>Eurotiales</taxon>
        <taxon>Trichocomaceae</taxon>
        <taxon>Talaromyces</taxon>
        <taxon>Talaromyces sect. Talaromyces</taxon>
    </lineage>
</organism>
<keyword evidence="2" id="KW-0808">Transferase</keyword>
<gene>
    <name evidence="2" type="ORF">TSTA_050090</name>
</gene>
<dbReference type="OMA" id="LHVWAKE"/>
<name>B8MIQ9_TALSN</name>
<dbReference type="PANTHER" id="PTHR44068:SF11">
    <property type="entry name" value="GERANYL DIPHOSPHATE 2-C-METHYLTRANSFERASE"/>
    <property type="match status" value="1"/>
</dbReference>
<evidence type="ECO:0000313" key="2">
    <source>
        <dbReference type="EMBL" id="EED15571.1"/>
    </source>
</evidence>
<evidence type="ECO:0000259" key="1">
    <source>
        <dbReference type="Pfam" id="PF13847"/>
    </source>
</evidence>
<sequence length="257" mass="28516">MSQSYTNDHSQAVLRTHSWRNAPNSASYLLPHLKPTMSILDVGCGPGSITISLAGKVPLGYVVGVENVLDPLNGARELANSEKVSNVSFQIGDIHDLPFPDDTFDIVHAHQVLQPIADPVQAFKEMRRVIKQGGIVAARECVSSTIYPESEGLTAWQQLGDRVRRAKGNHIDAGSHMHVWANEAGFLQEYTKDSDERKYWGGLMEERARSSGFATNAVREGFATQKDMEKMAVAWRDFVQDEDGWVGLLHGQILCWK</sequence>
<dbReference type="GO" id="GO:0008168">
    <property type="term" value="F:methyltransferase activity"/>
    <property type="evidence" value="ECO:0007669"/>
    <property type="project" value="UniProtKB-KW"/>
</dbReference>
<dbReference type="AlphaFoldDB" id="B8MIQ9"/>
<dbReference type="GeneID" id="8108773"/>